<comment type="caution">
    <text evidence="1">The sequence shown here is derived from an EMBL/GenBank/DDBJ whole genome shotgun (WGS) entry which is preliminary data.</text>
</comment>
<proteinExistence type="predicted"/>
<reference evidence="1" key="2">
    <citation type="submission" date="2020-09" db="EMBL/GenBank/DDBJ databases">
        <authorList>
            <person name="Sun Q."/>
            <person name="Ohkuma M."/>
        </authorList>
    </citation>
    <scope>NUCLEOTIDE SEQUENCE</scope>
    <source>
        <strain evidence="1">JCM 4637</strain>
    </source>
</reference>
<dbReference type="AlphaFoldDB" id="A0A918X533"/>
<gene>
    <name evidence="1" type="ORF">GCM10010334_70180</name>
</gene>
<evidence type="ECO:0000313" key="1">
    <source>
        <dbReference type="EMBL" id="GHD12753.1"/>
    </source>
</evidence>
<organism evidence="1 2">
    <name type="scientific">Streptomyces finlayi</name>
    <dbReference type="NCBI Taxonomy" id="67296"/>
    <lineage>
        <taxon>Bacteria</taxon>
        <taxon>Bacillati</taxon>
        <taxon>Actinomycetota</taxon>
        <taxon>Actinomycetes</taxon>
        <taxon>Kitasatosporales</taxon>
        <taxon>Streptomycetaceae</taxon>
        <taxon>Streptomyces</taxon>
    </lineage>
</organism>
<dbReference type="EMBL" id="BMVC01000018">
    <property type="protein sequence ID" value="GHD12753.1"/>
    <property type="molecule type" value="Genomic_DNA"/>
</dbReference>
<accession>A0A918X533</accession>
<name>A0A918X533_9ACTN</name>
<reference evidence="1" key="1">
    <citation type="journal article" date="2014" name="Int. J. Syst. Evol. Microbiol.">
        <title>Complete genome sequence of Corynebacterium casei LMG S-19264T (=DSM 44701T), isolated from a smear-ripened cheese.</title>
        <authorList>
            <consortium name="US DOE Joint Genome Institute (JGI-PGF)"/>
            <person name="Walter F."/>
            <person name="Albersmeier A."/>
            <person name="Kalinowski J."/>
            <person name="Ruckert C."/>
        </authorList>
    </citation>
    <scope>NUCLEOTIDE SEQUENCE</scope>
    <source>
        <strain evidence="1">JCM 4637</strain>
    </source>
</reference>
<protein>
    <submittedName>
        <fullName evidence="1">Uncharacterized protein</fullName>
    </submittedName>
</protein>
<evidence type="ECO:0000313" key="2">
    <source>
        <dbReference type="Proteomes" id="UP000638353"/>
    </source>
</evidence>
<sequence>MHQHPYRIRSVSQLADALIRVAPRSAELWEARESVIGPVGVPVKLSHGRARQLWMVVGMWDRALDIGQFPEQAHHTAAQLFTTPALRAFWELARAGGLRKLAPEQGRPAELPLATLRIVRDCLKILAQLVSPDRTDVWLPSIPQTDLKPAVRPETLGTLYRRLADLAATGPLERDGIALSFEDRTRLLAMVAIVLAAAPRSGELAALRLTDLAPDEQAVGLRRRQQKGPPNRAEKIAELAEVGPASVRAVLWGQRHQVSEATYQRIVAARSTVDPLPEVEWYALGKGAQAAVRRWLDVRRQLIDSGPLQGGQTGLWVTLVPTKAGPPGITLRPQGLTQAFARGMTALNWLMGAEHGWEPMPTRMEQLRRAVTAVPLADRPAHGTEQT</sequence>
<dbReference type="Proteomes" id="UP000638353">
    <property type="component" value="Unassembled WGS sequence"/>
</dbReference>